<dbReference type="PRINTS" id="PR00812">
    <property type="entry name" value="BCTERIALGSPF"/>
</dbReference>
<dbReference type="PANTHER" id="PTHR30012">
    <property type="entry name" value="GENERAL SECRETION PATHWAY PROTEIN"/>
    <property type="match status" value="1"/>
</dbReference>
<dbReference type="PANTHER" id="PTHR30012:SF7">
    <property type="entry name" value="PROTEIN TRANSPORT PROTEIN HOFC HOMOLOG"/>
    <property type="match status" value="1"/>
</dbReference>
<keyword evidence="7 10" id="KW-1133">Transmembrane helix</keyword>
<dbReference type="InterPro" id="IPR042094">
    <property type="entry name" value="T2SS_GspF_sf"/>
</dbReference>
<evidence type="ECO:0000256" key="3">
    <source>
        <dbReference type="ARBA" id="ARBA00022448"/>
    </source>
</evidence>
<proteinExistence type="inferred from homology"/>
<dbReference type="AlphaFoldDB" id="A0AAW5PDU3"/>
<protein>
    <submittedName>
        <fullName evidence="12">Type IV pilus assembly protein PilC</fullName>
    </submittedName>
</protein>
<keyword evidence="5" id="KW-0997">Cell inner membrane</keyword>
<dbReference type="InterPro" id="IPR003004">
    <property type="entry name" value="GspF/PilC"/>
</dbReference>
<evidence type="ECO:0000256" key="2">
    <source>
        <dbReference type="ARBA" id="ARBA00005745"/>
    </source>
</evidence>
<name>A0AAW5PDU3_9GAMM</name>
<dbReference type="FunFam" id="1.20.81.30:FF:000001">
    <property type="entry name" value="Type II secretion system protein F"/>
    <property type="match status" value="2"/>
</dbReference>
<evidence type="ECO:0000256" key="5">
    <source>
        <dbReference type="ARBA" id="ARBA00022519"/>
    </source>
</evidence>
<reference evidence="12" key="1">
    <citation type="submission" date="2022-08" db="EMBL/GenBank/DDBJ databases">
        <title>Genomic analyses of the natural microbiome of Caenorhabditis elegans.</title>
        <authorList>
            <person name="Samuel B."/>
        </authorList>
    </citation>
    <scope>NUCLEOTIDE SEQUENCE</scope>
    <source>
        <strain evidence="12">BIGb0277</strain>
    </source>
</reference>
<keyword evidence="8 10" id="KW-0472">Membrane</keyword>
<evidence type="ECO:0000256" key="1">
    <source>
        <dbReference type="ARBA" id="ARBA00004429"/>
    </source>
</evidence>
<comment type="similarity">
    <text evidence="2 9">Belongs to the GSP F family.</text>
</comment>
<comment type="caution">
    <text evidence="12">The sequence shown here is derived from an EMBL/GenBank/DDBJ whole genome shotgun (WGS) entry which is preliminary data.</text>
</comment>
<keyword evidence="6 9" id="KW-0812">Transmembrane</keyword>
<evidence type="ECO:0000256" key="4">
    <source>
        <dbReference type="ARBA" id="ARBA00022475"/>
    </source>
</evidence>
<sequence length="419" mass="45924">MSVSRSAIKKEPVARSTMELQPFVWEGTDKRGIKMKGEQPAKNANLLRAELRRQGIMPSVVKPKPKPLFGSAGSPVGAKDIAFFSRQMAIMMKSGVPIVSSLEIIGSGHKNPRMRKLVDSVRTDIEGGSSLYEAISRHPVQFDELYRNLVRAGEGAGVLETVLDTIATYKENIEGLKGKIKKALFYPAMIVAVAIIVSAILLLFVVPQFEEVFKGFGAELPAFTQMIVAASRFMVSYWWVMLGIILGSIFGFIFAYKRSPKMQHTMDRWILKVPVIGQIMNNSSIARFARTTAVTFKAGVPLVEALGIVAGATGNKVYEEAVLRMRDDVSVGYPVNMAMKQVNIFPHMVVQMTAIGEEAGALDTMLFKVAEYYEQEVNNAVDALSSLLEPMIMVFIGTIVGGMVIGMYLPIFKLGAVVG</sequence>
<dbReference type="RefSeq" id="WP_259259362.1">
    <property type="nucleotide sequence ID" value="NZ_JANUEK010000001.1"/>
</dbReference>
<feature type="transmembrane region" description="Helical" evidence="10">
    <location>
        <begin position="236"/>
        <end position="256"/>
    </location>
</feature>
<evidence type="ECO:0000256" key="6">
    <source>
        <dbReference type="ARBA" id="ARBA00022692"/>
    </source>
</evidence>
<feature type="transmembrane region" description="Helical" evidence="10">
    <location>
        <begin position="184"/>
        <end position="206"/>
    </location>
</feature>
<accession>A0AAW5PDU3</accession>
<evidence type="ECO:0000313" key="13">
    <source>
        <dbReference type="Proteomes" id="UP001320691"/>
    </source>
</evidence>
<dbReference type="EMBL" id="JANUEK010000001">
    <property type="protein sequence ID" value="MCS4278584.1"/>
    <property type="molecule type" value="Genomic_DNA"/>
</dbReference>
<evidence type="ECO:0000256" key="8">
    <source>
        <dbReference type="ARBA" id="ARBA00023136"/>
    </source>
</evidence>
<evidence type="ECO:0000259" key="11">
    <source>
        <dbReference type="Pfam" id="PF00482"/>
    </source>
</evidence>
<comment type="subcellular location">
    <subcellularLocation>
        <location evidence="1 9">Cell inner membrane</location>
        <topology evidence="1 9">Multi-pass membrane protein</topology>
    </subcellularLocation>
</comment>
<evidence type="ECO:0000313" key="12">
    <source>
        <dbReference type="EMBL" id="MCS4278584.1"/>
    </source>
</evidence>
<dbReference type="PROSITE" id="PS00874">
    <property type="entry name" value="T2SP_F"/>
    <property type="match status" value="1"/>
</dbReference>
<feature type="domain" description="Type II secretion system protein GspF" evidence="11">
    <location>
        <begin position="288"/>
        <end position="410"/>
    </location>
</feature>
<feature type="domain" description="Type II secretion system protein GspF" evidence="11">
    <location>
        <begin position="84"/>
        <end position="207"/>
    </location>
</feature>
<feature type="transmembrane region" description="Helical" evidence="10">
    <location>
        <begin position="392"/>
        <end position="411"/>
    </location>
</feature>
<dbReference type="Pfam" id="PF00482">
    <property type="entry name" value="T2SSF"/>
    <property type="match status" value="2"/>
</dbReference>
<evidence type="ECO:0000256" key="10">
    <source>
        <dbReference type="SAM" id="Phobius"/>
    </source>
</evidence>
<dbReference type="InterPro" id="IPR018076">
    <property type="entry name" value="T2SS_GspF_dom"/>
</dbReference>
<dbReference type="InterPro" id="IPR001992">
    <property type="entry name" value="T2SS_GspF/T4SS_PilC_CS"/>
</dbReference>
<evidence type="ECO:0000256" key="7">
    <source>
        <dbReference type="ARBA" id="ARBA00022989"/>
    </source>
</evidence>
<keyword evidence="3 9" id="KW-0813">Transport</keyword>
<organism evidence="12 13">
    <name type="scientific">Stenotrophomonas rhizophila</name>
    <dbReference type="NCBI Taxonomy" id="216778"/>
    <lineage>
        <taxon>Bacteria</taxon>
        <taxon>Pseudomonadati</taxon>
        <taxon>Pseudomonadota</taxon>
        <taxon>Gammaproteobacteria</taxon>
        <taxon>Lysobacterales</taxon>
        <taxon>Lysobacteraceae</taxon>
        <taxon>Stenotrophomonas</taxon>
    </lineage>
</organism>
<dbReference type="Gene3D" id="1.20.81.30">
    <property type="entry name" value="Type II secretion system (T2SS), domain F"/>
    <property type="match status" value="2"/>
</dbReference>
<keyword evidence="4" id="KW-1003">Cell membrane</keyword>
<dbReference type="GO" id="GO:0005886">
    <property type="term" value="C:plasma membrane"/>
    <property type="evidence" value="ECO:0007669"/>
    <property type="project" value="UniProtKB-SubCell"/>
</dbReference>
<dbReference type="GO" id="GO:0015628">
    <property type="term" value="P:protein secretion by the type II secretion system"/>
    <property type="evidence" value="ECO:0007669"/>
    <property type="project" value="TreeGrafter"/>
</dbReference>
<gene>
    <name evidence="12" type="ORF">M2412_000545</name>
</gene>
<evidence type="ECO:0000256" key="9">
    <source>
        <dbReference type="RuleBase" id="RU003923"/>
    </source>
</evidence>
<dbReference type="Proteomes" id="UP001320691">
    <property type="component" value="Unassembled WGS sequence"/>
</dbReference>